<gene>
    <name evidence="1" type="ORF">DSO57_1013172</name>
</gene>
<dbReference type="EMBL" id="QTSX02000048">
    <property type="protein sequence ID" value="KAJ9089421.1"/>
    <property type="molecule type" value="Genomic_DNA"/>
</dbReference>
<sequence length="154" mass="16896">MSTVDIHKFSFGWVTPNATMVLDSKMAWTGGPVSEFGAAHPSPLKPNHHLSSAKGLWGKQEAPGQFFWWTPKTVALNMNCKAASCTASVGWINKKWALDKNGTCNYTYAGSGSLWFKQLKAMRHMTKGKKSTDVLLPIYLPNGIPDGVFGFTTK</sequence>
<organism evidence="1 2">
    <name type="scientific">Entomophthora muscae</name>
    <dbReference type="NCBI Taxonomy" id="34485"/>
    <lineage>
        <taxon>Eukaryota</taxon>
        <taxon>Fungi</taxon>
        <taxon>Fungi incertae sedis</taxon>
        <taxon>Zoopagomycota</taxon>
        <taxon>Entomophthoromycotina</taxon>
        <taxon>Entomophthoromycetes</taxon>
        <taxon>Entomophthorales</taxon>
        <taxon>Entomophthoraceae</taxon>
        <taxon>Entomophthora</taxon>
    </lineage>
</organism>
<evidence type="ECO:0000313" key="2">
    <source>
        <dbReference type="Proteomes" id="UP001165960"/>
    </source>
</evidence>
<proteinExistence type="predicted"/>
<dbReference type="Proteomes" id="UP001165960">
    <property type="component" value="Unassembled WGS sequence"/>
</dbReference>
<evidence type="ECO:0000313" key="1">
    <source>
        <dbReference type="EMBL" id="KAJ9089421.1"/>
    </source>
</evidence>
<accession>A0ACC2URR7</accession>
<protein>
    <submittedName>
        <fullName evidence="1">Uncharacterized protein</fullName>
    </submittedName>
</protein>
<keyword evidence="2" id="KW-1185">Reference proteome</keyword>
<reference evidence="1" key="1">
    <citation type="submission" date="2022-04" db="EMBL/GenBank/DDBJ databases">
        <title>Genome of the entomopathogenic fungus Entomophthora muscae.</title>
        <authorList>
            <person name="Elya C."/>
            <person name="Lovett B.R."/>
            <person name="Lee E."/>
            <person name="Macias A.M."/>
            <person name="Hajek A.E."/>
            <person name="De Bivort B.L."/>
            <person name="Kasson M.T."/>
            <person name="De Fine Licht H.H."/>
            <person name="Stajich J.E."/>
        </authorList>
    </citation>
    <scope>NUCLEOTIDE SEQUENCE</scope>
    <source>
        <strain evidence="1">Berkeley</strain>
    </source>
</reference>
<name>A0ACC2URR7_9FUNG</name>
<comment type="caution">
    <text evidence="1">The sequence shown here is derived from an EMBL/GenBank/DDBJ whole genome shotgun (WGS) entry which is preliminary data.</text>
</comment>